<dbReference type="NCBIfam" id="TIGR00495">
    <property type="entry name" value="crvDNA_42K"/>
    <property type="match status" value="1"/>
</dbReference>
<dbReference type="FunCoup" id="A0A1V9X0B4">
    <property type="interactions" value="2036"/>
</dbReference>
<dbReference type="InterPro" id="IPR000994">
    <property type="entry name" value="Pept_M24"/>
</dbReference>
<organism evidence="4 5">
    <name type="scientific">Tropilaelaps mercedesae</name>
    <dbReference type="NCBI Taxonomy" id="418985"/>
    <lineage>
        <taxon>Eukaryota</taxon>
        <taxon>Metazoa</taxon>
        <taxon>Ecdysozoa</taxon>
        <taxon>Arthropoda</taxon>
        <taxon>Chelicerata</taxon>
        <taxon>Arachnida</taxon>
        <taxon>Acari</taxon>
        <taxon>Parasitiformes</taxon>
        <taxon>Mesostigmata</taxon>
        <taxon>Gamasina</taxon>
        <taxon>Dermanyssoidea</taxon>
        <taxon>Laelapidae</taxon>
        <taxon>Tropilaelaps</taxon>
    </lineage>
</organism>
<dbReference type="InterPro" id="IPR004545">
    <property type="entry name" value="PA2G4"/>
</dbReference>
<dbReference type="AlphaFoldDB" id="A0A1V9X0B4"/>
<dbReference type="Gene3D" id="3.90.230.10">
    <property type="entry name" value="Creatinase/methionine aminopeptidase superfamily"/>
    <property type="match status" value="1"/>
</dbReference>
<comment type="caution">
    <text evidence="4">The sequence shown here is derived from an EMBL/GenBank/DDBJ whole genome shotgun (WGS) entry which is preliminary data.</text>
</comment>
<evidence type="ECO:0000259" key="3">
    <source>
        <dbReference type="Pfam" id="PF00557"/>
    </source>
</evidence>
<dbReference type="Gene3D" id="1.10.10.10">
    <property type="entry name" value="Winged helix-like DNA-binding domain superfamily/Winged helix DNA-binding domain"/>
    <property type="match status" value="1"/>
</dbReference>
<dbReference type="InterPro" id="IPR036005">
    <property type="entry name" value="Creatinase/aminopeptidase-like"/>
</dbReference>
<evidence type="ECO:0000313" key="4">
    <source>
        <dbReference type="EMBL" id="OQR66863.1"/>
    </source>
</evidence>
<dbReference type="FunFam" id="1.10.10.10:FF:000029">
    <property type="entry name" value="Proliferation-associated 2G4, a"/>
    <property type="match status" value="1"/>
</dbReference>
<dbReference type="PANTHER" id="PTHR10804">
    <property type="entry name" value="PROTEASE FAMILY M24 METHIONYL AMINOPEPTIDASE, AMINOPEPTIDASE P"/>
    <property type="match status" value="1"/>
</dbReference>
<name>A0A1V9X0B4_9ACAR</name>
<dbReference type="InterPro" id="IPR047113">
    <property type="entry name" value="PA2G4/ARX1"/>
</dbReference>
<dbReference type="Pfam" id="PF00557">
    <property type="entry name" value="Peptidase_M24"/>
    <property type="match status" value="1"/>
</dbReference>
<feature type="compositionally biased region" description="Basic and acidic residues" evidence="2">
    <location>
        <begin position="378"/>
        <end position="387"/>
    </location>
</feature>
<comment type="similarity">
    <text evidence="1">Belongs to the peptidase M24 family.</text>
</comment>
<feature type="region of interest" description="Disordered" evidence="2">
    <location>
        <begin position="360"/>
        <end position="387"/>
    </location>
</feature>
<dbReference type="OrthoDB" id="5876363at2759"/>
<accession>A0A1V9X0B4</accession>
<protein>
    <submittedName>
        <fullName evidence="4">Proliferation-associated protein 2G4-like</fullName>
    </submittedName>
</protein>
<dbReference type="SUPFAM" id="SSF46785">
    <property type="entry name" value="Winged helix' DNA-binding domain"/>
    <property type="match status" value="1"/>
</dbReference>
<dbReference type="STRING" id="418985.A0A1V9X0B4"/>
<dbReference type="CDD" id="cd01089">
    <property type="entry name" value="PA2G4-like"/>
    <property type="match status" value="1"/>
</dbReference>
<sequence length="387" mass="43201">MLEMHEEEQTCRIEAVVAKYKTAGEIVNRTLVKLIEKCVAGASVIDICEFGDKTLTDETSMIYKKDARKGIAFPTCICVNNCICHFSPLKSETAVILAKGDVVKIDLGAHIDGFIAVVAHTIVIGATKENKATGRKADVILAAHKSIEAALRLVRPGNQNAKVTEITQKVCESYKCLPIEGMLSHQLKQHEIDGEKSIIQNPSDAQRKEHKECKFEDYEVYALDVLVSTGEGRGKEKDSRCTVYKRTEHSYQLKRRTSRMFYSEIEKKAYSMPFTLRLFEDETRARLGVTECVQHALLDPFQVLYEKEGEFVAQFKTTVLLLPNGSAKITGIPFDPSLYQSQHKIEDKKVLDLLKQSYSSSNKNKNKKPAVPAAPTAPKDDAAGDKK</sequence>
<evidence type="ECO:0000256" key="2">
    <source>
        <dbReference type="SAM" id="MobiDB-lite"/>
    </source>
</evidence>
<dbReference type="EMBL" id="MNPL01030836">
    <property type="protein sequence ID" value="OQR66863.1"/>
    <property type="molecule type" value="Genomic_DNA"/>
</dbReference>
<gene>
    <name evidence="4" type="ORF">BIW11_13879</name>
</gene>
<feature type="domain" description="Peptidase M24" evidence="3">
    <location>
        <begin position="19"/>
        <end position="199"/>
    </location>
</feature>
<dbReference type="InterPro" id="IPR036388">
    <property type="entry name" value="WH-like_DNA-bd_sf"/>
</dbReference>
<dbReference type="InParanoid" id="A0A1V9X0B4"/>
<dbReference type="PANTHER" id="PTHR10804:SF11">
    <property type="entry name" value="PROLIFERATION-ASSOCIATED PROTEIN 2G4"/>
    <property type="match status" value="1"/>
</dbReference>
<evidence type="ECO:0000313" key="5">
    <source>
        <dbReference type="Proteomes" id="UP000192247"/>
    </source>
</evidence>
<reference evidence="4 5" key="1">
    <citation type="journal article" date="2017" name="Gigascience">
        <title>Draft genome of the honey bee ectoparasitic mite, Tropilaelaps mercedesae, is shaped by the parasitic life history.</title>
        <authorList>
            <person name="Dong X."/>
            <person name="Armstrong S.D."/>
            <person name="Xia D."/>
            <person name="Makepeace B.L."/>
            <person name="Darby A.C."/>
            <person name="Kadowaki T."/>
        </authorList>
    </citation>
    <scope>NUCLEOTIDE SEQUENCE [LARGE SCALE GENOMIC DNA]</scope>
    <source>
        <strain evidence="4">Wuxi-XJTLU</strain>
    </source>
</reference>
<evidence type="ECO:0000256" key="1">
    <source>
        <dbReference type="ARBA" id="ARBA00007319"/>
    </source>
</evidence>
<dbReference type="SUPFAM" id="SSF55920">
    <property type="entry name" value="Creatinase/aminopeptidase"/>
    <property type="match status" value="1"/>
</dbReference>
<keyword evidence="5" id="KW-1185">Reference proteome</keyword>
<dbReference type="Proteomes" id="UP000192247">
    <property type="component" value="Unassembled WGS sequence"/>
</dbReference>
<dbReference type="InterPro" id="IPR036390">
    <property type="entry name" value="WH_DNA-bd_sf"/>
</dbReference>
<dbReference type="FunFam" id="3.90.230.10:FF:000013">
    <property type="entry name" value="DNA-binding protein, 42 kDa"/>
    <property type="match status" value="1"/>
</dbReference>
<proteinExistence type="inferred from homology"/>